<dbReference type="InterPro" id="IPR008949">
    <property type="entry name" value="Isoprenoid_synthase_dom_sf"/>
</dbReference>
<dbReference type="PROSITE" id="PS00444">
    <property type="entry name" value="POLYPRENYL_SYNTHASE_2"/>
    <property type="match status" value="1"/>
</dbReference>
<evidence type="ECO:0000313" key="8">
    <source>
        <dbReference type="EMBL" id="CAD7233440.1"/>
    </source>
</evidence>
<gene>
    <name evidence="8" type="ORF">CTOB1V02_LOCUS11262</name>
</gene>
<dbReference type="InterPro" id="IPR033749">
    <property type="entry name" value="Polyprenyl_synt_CS"/>
</dbReference>
<evidence type="ECO:0000256" key="4">
    <source>
        <dbReference type="ARBA" id="ARBA00022723"/>
    </source>
</evidence>
<protein>
    <submittedName>
        <fullName evidence="8">Uncharacterized protein</fullName>
    </submittedName>
</protein>
<dbReference type="GO" id="GO:0006744">
    <property type="term" value="P:ubiquinone biosynthetic process"/>
    <property type="evidence" value="ECO:0007669"/>
    <property type="project" value="TreeGrafter"/>
</dbReference>
<keyword evidence="5" id="KW-0460">Magnesium</keyword>
<dbReference type="GO" id="GO:0008299">
    <property type="term" value="P:isoprenoid biosynthetic process"/>
    <property type="evidence" value="ECO:0007669"/>
    <property type="project" value="UniProtKB-KW"/>
</dbReference>
<dbReference type="GO" id="GO:0046872">
    <property type="term" value="F:metal ion binding"/>
    <property type="evidence" value="ECO:0007669"/>
    <property type="project" value="UniProtKB-KW"/>
</dbReference>
<keyword evidence="6" id="KW-0414">Isoprene biosynthesis</keyword>
<evidence type="ECO:0000256" key="6">
    <source>
        <dbReference type="ARBA" id="ARBA00023229"/>
    </source>
</evidence>
<dbReference type="Pfam" id="PF00348">
    <property type="entry name" value="polyprenyl_synt"/>
    <property type="match status" value="1"/>
</dbReference>
<evidence type="ECO:0000256" key="5">
    <source>
        <dbReference type="ARBA" id="ARBA00022842"/>
    </source>
</evidence>
<organism evidence="8">
    <name type="scientific">Cyprideis torosa</name>
    <dbReference type="NCBI Taxonomy" id="163714"/>
    <lineage>
        <taxon>Eukaryota</taxon>
        <taxon>Metazoa</taxon>
        <taxon>Ecdysozoa</taxon>
        <taxon>Arthropoda</taxon>
        <taxon>Crustacea</taxon>
        <taxon>Oligostraca</taxon>
        <taxon>Ostracoda</taxon>
        <taxon>Podocopa</taxon>
        <taxon>Podocopida</taxon>
        <taxon>Cytherocopina</taxon>
        <taxon>Cytheroidea</taxon>
        <taxon>Cytherideidae</taxon>
        <taxon>Cyprideis</taxon>
    </lineage>
</organism>
<proteinExistence type="inferred from homology"/>
<evidence type="ECO:0000256" key="3">
    <source>
        <dbReference type="ARBA" id="ARBA00022679"/>
    </source>
</evidence>
<keyword evidence="4" id="KW-0479">Metal-binding</keyword>
<evidence type="ECO:0000256" key="7">
    <source>
        <dbReference type="RuleBase" id="RU004466"/>
    </source>
</evidence>
<feature type="non-terminal residue" evidence="8">
    <location>
        <position position="1"/>
    </location>
</feature>
<dbReference type="GO" id="GO:0005739">
    <property type="term" value="C:mitochondrion"/>
    <property type="evidence" value="ECO:0007669"/>
    <property type="project" value="TreeGrafter"/>
</dbReference>
<dbReference type="InterPro" id="IPR000092">
    <property type="entry name" value="Polyprenyl_synt"/>
</dbReference>
<accession>A0A7R8ZT49</accession>
<evidence type="ECO:0000256" key="1">
    <source>
        <dbReference type="ARBA" id="ARBA00001946"/>
    </source>
</evidence>
<dbReference type="CDD" id="cd00685">
    <property type="entry name" value="Trans_IPPS_HT"/>
    <property type="match status" value="1"/>
</dbReference>
<dbReference type="OrthoDB" id="9927103at2759"/>
<sequence>MLFGPLAGHVSLASTVFRFRKLFMMPHQNAPLFSQNLSTENFSYSQDRTFEETIKREVSEIIQRIPQEMIDIPESLRAVATYYFDGSGKAIRPYFILLVSRLVNLLHGSGARPTEPQRKIAMISEIIHTATLLHDDVIDVGDLRRGKTTARNLWGNRASVFCGNYLLGKCGYLLGSLGNVDAVKAIFGSIKDLVEGELLQLGSREKENDRFEHYLRKTYWKTASLFAESFRAAAFVSPAPPSAASVETVFQFGRNMGIAFQLMDDLLDFECSSDQLGKPTKVDLKLGLATAPVLFATKKHPSLEALILRRFSEPSDVVEAYEMVMESDGIKETRLLASKFVDAANKQLSNFPDSEAKELLRHRTLEILNRT</sequence>
<dbReference type="SFLD" id="SFLDS00005">
    <property type="entry name" value="Isoprenoid_Synthase_Type_I"/>
    <property type="match status" value="1"/>
</dbReference>
<dbReference type="AlphaFoldDB" id="A0A7R8ZT49"/>
<dbReference type="PANTHER" id="PTHR12001:SF69">
    <property type="entry name" value="ALL TRANS-POLYPRENYL-DIPHOSPHATE SYNTHASE PDSS1"/>
    <property type="match status" value="1"/>
</dbReference>
<dbReference type="PROSITE" id="PS00723">
    <property type="entry name" value="POLYPRENYL_SYNTHASE_1"/>
    <property type="match status" value="1"/>
</dbReference>
<comment type="similarity">
    <text evidence="2 7">Belongs to the FPP/GGPP synthase family.</text>
</comment>
<name>A0A7R8ZT49_9CRUS</name>
<dbReference type="Gene3D" id="1.10.600.10">
    <property type="entry name" value="Farnesyl Diphosphate Synthase"/>
    <property type="match status" value="1"/>
</dbReference>
<dbReference type="SUPFAM" id="SSF48576">
    <property type="entry name" value="Terpenoid synthases"/>
    <property type="match status" value="1"/>
</dbReference>
<comment type="cofactor">
    <cofactor evidence="1">
        <name>Mg(2+)</name>
        <dbReference type="ChEBI" id="CHEBI:18420"/>
    </cofactor>
</comment>
<keyword evidence="3 7" id="KW-0808">Transferase</keyword>
<dbReference type="GO" id="GO:1990234">
    <property type="term" value="C:transferase complex"/>
    <property type="evidence" value="ECO:0007669"/>
    <property type="project" value="TreeGrafter"/>
</dbReference>
<dbReference type="GO" id="GO:0042811">
    <property type="term" value="P:pheromone biosynthetic process"/>
    <property type="evidence" value="ECO:0007669"/>
    <property type="project" value="UniProtKB-ARBA"/>
</dbReference>
<evidence type="ECO:0000256" key="2">
    <source>
        <dbReference type="ARBA" id="ARBA00006706"/>
    </source>
</evidence>
<dbReference type="EMBL" id="OB666267">
    <property type="protein sequence ID" value="CAD7233440.1"/>
    <property type="molecule type" value="Genomic_DNA"/>
</dbReference>
<reference evidence="8" key="1">
    <citation type="submission" date="2020-11" db="EMBL/GenBank/DDBJ databases">
        <authorList>
            <person name="Tran Van P."/>
        </authorList>
    </citation>
    <scope>NUCLEOTIDE SEQUENCE</scope>
</reference>
<dbReference type="GO" id="GO:0004659">
    <property type="term" value="F:prenyltransferase activity"/>
    <property type="evidence" value="ECO:0007669"/>
    <property type="project" value="InterPro"/>
</dbReference>
<dbReference type="PANTHER" id="PTHR12001">
    <property type="entry name" value="GERANYLGERANYL PYROPHOSPHATE SYNTHASE"/>
    <property type="match status" value="1"/>
</dbReference>